<sequence>MGKRLENKVAIITGGASGIGEVTARLFAEQGALGVVIADIQEEKGQKVAASIGSQQCIFIKCDVTDEEQVKSLVESTVNIYGRLDIMFSNAGVLSQDKQYILDFNMKACEKLFSVNVHGTIACVKHAGRVMVESDTKGSIICTTSVAASAKAPPALIDYVMSKHAILGLVRCASKDLGEYGIRVNSVAPGPVATPMACIAYGKSVEEVEKHLESGFIFKGKENLKAKHVADAVLFLASDDSMFITGHNLGVDGGYVPFIKWLPKN</sequence>
<gene>
    <name evidence="1" type="ORF">M9H77_04871</name>
</gene>
<evidence type="ECO:0000313" key="2">
    <source>
        <dbReference type="Proteomes" id="UP001060085"/>
    </source>
</evidence>
<dbReference type="Proteomes" id="UP001060085">
    <property type="component" value="Linkage Group LG01"/>
</dbReference>
<reference evidence="2" key="1">
    <citation type="journal article" date="2023" name="Nat. Plants">
        <title>Single-cell RNA sequencing provides a high-resolution roadmap for understanding the multicellular compartmentation of specialized metabolism.</title>
        <authorList>
            <person name="Sun S."/>
            <person name="Shen X."/>
            <person name="Li Y."/>
            <person name="Li Y."/>
            <person name="Wang S."/>
            <person name="Li R."/>
            <person name="Zhang H."/>
            <person name="Shen G."/>
            <person name="Guo B."/>
            <person name="Wei J."/>
            <person name="Xu J."/>
            <person name="St-Pierre B."/>
            <person name="Chen S."/>
            <person name="Sun C."/>
        </authorList>
    </citation>
    <scope>NUCLEOTIDE SEQUENCE [LARGE SCALE GENOMIC DNA]</scope>
</reference>
<protein>
    <submittedName>
        <fullName evidence="1">Uncharacterized protein</fullName>
    </submittedName>
</protein>
<name>A0ACC0CFQ3_CATRO</name>
<accession>A0ACC0CFQ3</accession>
<proteinExistence type="predicted"/>
<dbReference type="EMBL" id="CM044701">
    <property type="protein sequence ID" value="KAI5683643.1"/>
    <property type="molecule type" value="Genomic_DNA"/>
</dbReference>
<evidence type="ECO:0000313" key="1">
    <source>
        <dbReference type="EMBL" id="KAI5683643.1"/>
    </source>
</evidence>
<organism evidence="1 2">
    <name type="scientific">Catharanthus roseus</name>
    <name type="common">Madagascar periwinkle</name>
    <name type="synonym">Vinca rosea</name>
    <dbReference type="NCBI Taxonomy" id="4058"/>
    <lineage>
        <taxon>Eukaryota</taxon>
        <taxon>Viridiplantae</taxon>
        <taxon>Streptophyta</taxon>
        <taxon>Embryophyta</taxon>
        <taxon>Tracheophyta</taxon>
        <taxon>Spermatophyta</taxon>
        <taxon>Magnoliopsida</taxon>
        <taxon>eudicotyledons</taxon>
        <taxon>Gunneridae</taxon>
        <taxon>Pentapetalae</taxon>
        <taxon>asterids</taxon>
        <taxon>lamiids</taxon>
        <taxon>Gentianales</taxon>
        <taxon>Apocynaceae</taxon>
        <taxon>Rauvolfioideae</taxon>
        <taxon>Vinceae</taxon>
        <taxon>Catharanthinae</taxon>
        <taxon>Catharanthus</taxon>
    </lineage>
</organism>
<comment type="caution">
    <text evidence="1">The sequence shown here is derived from an EMBL/GenBank/DDBJ whole genome shotgun (WGS) entry which is preliminary data.</text>
</comment>
<keyword evidence="2" id="KW-1185">Reference proteome</keyword>